<organism evidence="2 3">
    <name type="scientific">Candidatus Scatousia excrementipullorum</name>
    <dbReference type="NCBI Taxonomy" id="2840936"/>
    <lineage>
        <taxon>Bacteria</taxon>
        <taxon>Candidatus Scatousia</taxon>
    </lineage>
</organism>
<evidence type="ECO:0000313" key="2">
    <source>
        <dbReference type="EMBL" id="MBO8429983.1"/>
    </source>
</evidence>
<name>A0A9D9H017_9BACT</name>
<proteinExistence type="predicted"/>
<sequence>MITFDSLTLCAWIKENKFFLEGARIQKIQQPTRRELVFTIRNQGETKKFYININPQLHHICFMDKENELRRMIAIPKKPPMFCMLLRKYLENSKICEVKQPPYERILEFYIETFNELSEKIYLCFAIELMGKHSNAVLYNYDTNIIIGCAHNVGSEKSSVREMAGTLPYTYPPKQNKTDILNYTGELDYNSLSTHFYGISKSFEKQIYAQPLSKIKDYIELKNVKPAISKDYREFSLFAELVENPSLQTSVNNMIDNYYTYYQEKDKFQSLKTHLTTITNQKIKKFENSIKKLSTQLEREEKTEKFRLYGDLIMANLYNNTDYSPFIEVFDYENTQNITIELDNTKTLKENANNFYKLYNKGKTSKQKLTEMKETFTANLDYYKQVLYSIECSQNITDLIEIKNELEPEYTDRKEKTHTSIEPLKIINGNFTIFIGKNNRQNDYIISKLAKDDDLWFHTKDCAGSHVLLKGENPPDNLILECAKLAKENSSAPDSSKIGVIYTKRKYLRKPPKANLGYVTYKNEKEIIID</sequence>
<dbReference type="PANTHER" id="PTHR15239">
    <property type="entry name" value="NUCLEAR EXPORT MEDIATOR FACTOR NEMF"/>
    <property type="match status" value="1"/>
</dbReference>
<dbReference type="EMBL" id="JADIND010000026">
    <property type="protein sequence ID" value="MBO8429983.1"/>
    <property type="molecule type" value="Genomic_DNA"/>
</dbReference>
<dbReference type="InterPro" id="IPR008532">
    <property type="entry name" value="NFACT_RNA-bd"/>
</dbReference>
<accession>A0A9D9H017</accession>
<reference evidence="2" key="1">
    <citation type="submission" date="2020-10" db="EMBL/GenBank/DDBJ databases">
        <authorList>
            <person name="Gilroy R."/>
        </authorList>
    </citation>
    <scope>NUCLEOTIDE SEQUENCE</scope>
    <source>
        <strain evidence="2">10192</strain>
    </source>
</reference>
<dbReference type="Pfam" id="PF05833">
    <property type="entry name" value="NFACT_N"/>
    <property type="match status" value="1"/>
</dbReference>
<evidence type="ECO:0000259" key="1">
    <source>
        <dbReference type="Pfam" id="PF05670"/>
    </source>
</evidence>
<dbReference type="PANTHER" id="PTHR15239:SF6">
    <property type="entry name" value="RIBOSOME QUALITY CONTROL COMPLEX SUBUNIT NEMF"/>
    <property type="match status" value="1"/>
</dbReference>
<dbReference type="GO" id="GO:0072344">
    <property type="term" value="P:rescue of stalled ribosome"/>
    <property type="evidence" value="ECO:0007669"/>
    <property type="project" value="TreeGrafter"/>
</dbReference>
<reference evidence="2" key="2">
    <citation type="journal article" date="2021" name="PeerJ">
        <title>Extensive microbial diversity within the chicken gut microbiome revealed by metagenomics and culture.</title>
        <authorList>
            <person name="Gilroy R."/>
            <person name="Ravi A."/>
            <person name="Getino M."/>
            <person name="Pursley I."/>
            <person name="Horton D.L."/>
            <person name="Alikhan N.F."/>
            <person name="Baker D."/>
            <person name="Gharbi K."/>
            <person name="Hall N."/>
            <person name="Watson M."/>
            <person name="Adriaenssens E.M."/>
            <person name="Foster-Nyarko E."/>
            <person name="Jarju S."/>
            <person name="Secka A."/>
            <person name="Antonio M."/>
            <person name="Oren A."/>
            <person name="Chaudhuri R.R."/>
            <person name="La Ragione R."/>
            <person name="Hildebrand F."/>
            <person name="Pallen M.J."/>
        </authorList>
    </citation>
    <scope>NUCLEOTIDE SEQUENCE</scope>
    <source>
        <strain evidence="2">10192</strain>
    </source>
</reference>
<feature type="domain" description="NFACT RNA-binding" evidence="1">
    <location>
        <begin position="429"/>
        <end position="513"/>
    </location>
</feature>
<dbReference type="GO" id="GO:1990112">
    <property type="term" value="C:RQC complex"/>
    <property type="evidence" value="ECO:0007669"/>
    <property type="project" value="TreeGrafter"/>
</dbReference>
<dbReference type="Gene3D" id="2.30.310.10">
    <property type="entry name" value="ibrinogen binding protein from staphylococcus aureus domain"/>
    <property type="match status" value="1"/>
</dbReference>
<dbReference type="GO" id="GO:0043023">
    <property type="term" value="F:ribosomal large subunit binding"/>
    <property type="evidence" value="ECO:0007669"/>
    <property type="project" value="TreeGrafter"/>
</dbReference>
<protein>
    <submittedName>
        <fullName evidence="2">NFACT family protein</fullName>
    </submittedName>
</protein>
<dbReference type="AlphaFoldDB" id="A0A9D9H017"/>
<dbReference type="InterPro" id="IPR051608">
    <property type="entry name" value="RQC_Subunit_NEMF"/>
</dbReference>
<dbReference type="GO" id="GO:0000049">
    <property type="term" value="F:tRNA binding"/>
    <property type="evidence" value="ECO:0007669"/>
    <property type="project" value="TreeGrafter"/>
</dbReference>
<evidence type="ECO:0000313" key="3">
    <source>
        <dbReference type="Proteomes" id="UP000823632"/>
    </source>
</evidence>
<dbReference type="Pfam" id="PF05670">
    <property type="entry name" value="NFACT-R_1"/>
    <property type="match status" value="1"/>
</dbReference>
<gene>
    <name evidence="2" type="ORF">IAC76_01215</name>
</gene>
<comment type="caution">
    <text evidence="2">The sequence shown here is derived from an EMBL/GenBank/DDBJ whole genome shotgun (WGS) entry which is preliminary data.</text>
</comment>
<dbReference type="Proteomes" id="UP000823632">
    <property type="component" value="Unassembled WGS sequence"/>
</dbReference>